<protein>
    <submittedName>
        <fullName evidence="1">FUSC family protein</fullName>
    </submittedName>
</protein>
<evidence type="ECO:0000313" key="1">
    <source>
        <dbReference type="EMBL" id="MBO0517919.1"/>
    </source>
</evidence>
<reference evidence="1" key="1">
    <citation type="submission" date="2021-03" db="EMBL/GenBank/DDBJ databases">
        <title>Streptomyces poriferae sp. nov., a novel marine sponge-derived Actinobacteria species with anti-MRSA activity.</title>
        <authorList>
            <person name="Sandoval-Powers M."/>
            <person name="Kralova S."/>
            <person name="Nguyen G.-S."/>
            <person name="Fawwal D."/>
            <person name="Degnes K."/>
            <person name="Klinkenberg G."/>
            <person name="Sletta H."/>
            <person name="Wentzel A."/>
            <person name="Liles M.R."/>
        </authorList>
    </citation>
    <scope>NUCLEOTIDE SEQUENCE</scope>
    <source>
        <strain evidence="1">DSM 41794</strain>
    </source>
</reference>
<evidence type="ECO:0000313" key="2">
    <source>
        <dbReference type="Proteomes" id="UP000664167"/>
    </source>
</evidence>
<organism evidence="1 2">
    <name type="scientific">Streptomyces beijiangensis</name>
    <dbReference type="NCBI Taxonomy" id="163361"/>
    <lineage>
        <taxon>Bacteria</taxon>
        <taxon>Bacillati</taxon>
        <taxon>Actinomycetota</taxon>
        <taxon>Actinomycetes</taxon>
        <taxon>Kitasatosporales</taxon>
        <taxon>Streptomycetaceae</taxon>
        <taxon>Streptomyces</taxon>
    </lineage>
</organism>
<dbReference type="Proteomes" id="UP000664167">
    <property type="component" value="Unassembled WGS sequence"/>
</dbReference>
<accession>A0A939FGH0</accession>
<dbReference type="EMBL" id="JAFLRJ010000993">
    <property type="protein sequence ID" value="MBO0517919.1"/>
    <property type="molecule type" value="Genomic_DNA"/>
</dbReference>
<gene>
    <name evidence="1" type="ORF">J0695_40235</name>
</gene>
<keyword evidence="2" id="KW-1185">Reference proteome</keyword>
<proteinExistence type="predicted"/>
<sequence>TQAVPDRVILTLLGGLLAMSSYAVYPAWETPRLRTRLADWLVAVGRYSAEVVSHYADPAGARRSDVRESLLAVRAASSAAARERPRWRTGS</sequence>
<comment type="caution">
    <text evidence="1">The sequence shown here is derived from an EMBL/GenBank/DDBJ whole genome shotgun (WGS) entry which is preliminary data.</text>
</comment>
<name>A0A939FGH0_9ACTN</name>
<feature type="non-terminal residue" evidence="1">
    <location>
        <position position="1"/>
    </location>
</feature>
<dbReference type="AlphaFoldDB" id="A0A939FGH0"/>
<feature type="non-terminal residue" evidence="1">
    <location>
        <position position="91"/>
    </location>
</feature>